<dbReference type="InterPro" id="IPR017853">
    <property type="entry name" value="GH"/>
</dbReference>
<dbReference type="SUPFAM" id="SSF51445">
    <property type="entry name" value="(Trans)glycosidases"/>
    <property type="match status" value="1"/>
</dbReference>
<dbReference type="Pfam" id="PF02922">
    <property type="entry name" value="CBM_48"/>
    <property type="match status" value="1"/>
</dbReference>
<dbReference type="EMBL" id="QEAS01000009">
    <property type="protein sequence ID" value="PWG80361.1"/>
    <property type="molecule type" value="Genomic_DNA"/>
</dbReference>
<organism evidence="5 6">
    <name type="scientific">Pararcticibacter amylolyticus</name>
    <dbReference type="NCBI Taxonomy" id="2173175"/>
    <lineage>
        <taxon>Bacteria</taxon>
        <taxon>Pseudomonadati</taxon>
        <taxon>Bacteroidota</taxon>
        <taxon>Sphingobacteriia</taxon>
        <taxon>Sphingobacteriales</taxon>
        <taxon>Sphingobacteriaceae</taxon>
        <taxon>Pararcticibacter</taxon>
    </lineage>
</organism>
<dbReference type="SMART" id="SM00642">
    <property type="entry name" value="Aamy"/>
    <property type="match status" value="1"/>
</dbReference>
<dbReference type="SUPFAM" id="SSF81296">
    <property type="entry name" value="E set domains"/>
    <property type="match status" value="1"/>
</dbReference>
<protein>
    <submittedName>
        <fullName evidence="5">Glycogen debranching enzyme GlgX</fullName>
    </submittedName>
</protein>
<comment type="similarity">
    <text evidence="1">Belongs to the glycosyl hydrolase 13 family.</text>
</comment>
<dbReference type="GO" id="GO:0004135">
    <property type="term" value="F:amylo-alpha-1,6-glucosidase activity"/>
    <property type="evidence" value="ECO:0007669"/>
    <property type="project" value="InterPro"/>
</dbReference>
<keyword evidence="2" id="KW-0378">Hydrolase</keyword>
<dbReference type="InterPro" id="IPR014756">
    <property type="entry name" value="Ig_E-set"/>
</dbReference>
<dbReference type="NCBIfam" id="TIGR02100">
    <property type="entry name" value="glgX_debranch"/>
    <property type="match status" value="1"/>
</dbReference>
<feature type="domain" description="Glycosyl hydrolase family 13 catalytic" evidence="4">
    <location>
        <begin position="164"/>
        <end position="571"/>
    </location>
</feature>
<dbReference type="Gene3D" id="2.60.40.10">
    <property type="entry name" value="Immunoglobulins"/>
    <property type="match status" value="1"/>
</dbReference>
<dbReference type="Gene3D" id="2.60.40.1180">
    <property type="entry name" value="Golgi alpha-mannosidase II"/>
    <property type="match status" value="1"/>
</dbReference>
<dbReference type="InterPro" id="IPR013780">
    <property type="entry name" value="Glyco_hydro_b"/>
</dbReference>
<dbReference type="RefSeq" id="WP_109416068.1">
    <property type="nucleotide sequence ID" value="NZ_QEAS01000009.1"/>
</dbReference>
<dbReference type="InterPro" id="IPR006047">
    <property type="entry name" value="GH13_cat_dom"/>
</dbReference>
<dbReference type="CDD" id="cd11326">
    <property type="entry name" value="AmyAc_Glg_debranch"/>
    <property type="match status" value="1"/>
</dbReference>
<dbReference type="CDD" id="cd02856">
    <property type="entry name" value="E_set_GDE_Isoamylase_N"/>
    <property type="match status" value="1"/>
</dbReference>
<reference evidence="5 6" key="1">
    <citation type="submission" date="2018-04" db="EMBL/GenBank/DDBJ databases">
        <title>Pedobacter chongqingensis sp. nov., isolated from a rottenly hemp rope.</title>
        <authorList>
            <person name="Cai Y."/>
        </authorList>
    </citation>
    <scope>NUCLEOTIDE SEQUENCE [LARGE SCALE GENOMIC DNA]</scope>
    <source>
        <strain evidence="5 6">FJ4-8</strain>
    </source>
</reference>
<evidence type="ECO:0000256" key="3">
    <source>
        <dbReference type="ARBA" id="ARBA00023295"/>
    </source>
</evidence>
<dbReference type="PANTHER" id="PTHR43002">
    <property type="entry name" value="GLYCOGEN DEBRANCHING ENZYME"/>
    <property type="match status" value="1"/>
</dbReference>
<dbReference type="GO" id="GO:0005980">
    <property type="term" value="P:glycogen catabolic process"/>
    <property type="evidence" value="ECO:0007669"/>
    <property type="project" value="InterPro"/>
</dbReference>
<dbReference type="InterPro" id="IPR044505">
    <property type="entry name" value="GlgX_Isoamylase_N_E_set"/>
</dbReference>
<evidence type="ECO:0000313" key="5">
    <source>
        <dbReference type="EMBL" id="PWG80361.1"/>
    </source>
</evidence>
<sequence length="678" mass="78351">MKLWYSQEGAPHPLGISFIPEEDAYNFAIYSKHASSVTLLLYKENEYKVPVVTVRLDPFRNKSQRIWHYRIKRSELKGAAFYGYRIEGPLGNGPDYLHQFDPQKILLDPYAREVIFPPEFSRDAAEQSGSNDGKAPLGMISSEEDFDWQGDKPVRHEHDLVIYEMHVKGFTRNPNSDVSSEKRGTYAGVIEKIPYLKELGVTAVELMPVHQFDPTEKNYWGYMSLNFFAPHHSYTSDNSPGGAIREFKTMVRELHKAGLEVILDVVFNHTSEGDMAGPTYSFKGIDNSTYYLMEDHLGNPYVNYSGTGNTLRTDHPAVQQLIMDSLRYWVKEMHVDGFRFDLASVFSRKSDGSIGSSPIFDQIAAEPYLADVRLIAEPWDAGGLYQLGRAFPGVSWYQWNGGFRDDIRRFVRSDPDFAGKAIQRVYGSDDLFPDDPYNAYHPYQSINYLTSHDGFTLYDQVSYNNKHNFSNGQNNQDGHEHNYSWNCGWEGDGIVPPPIMKLRKRQARNFMTLLMLSNGTPMILSGDEFLNTQKGNNNPYNQDNETTWIDWSRKELMNEHFEFVKQLISFRKQRKSVSRSRFWREDVKWYGCNGQIGFDKELRCFAWHLSGRSFNEPDLYVMVNSHWEKQKFSFMEPGPWKRIIDTAAENGKAFLKEPQSNPKPYYVLESRSIAVFEK</sequence>
<proteinExistence type="inferred from homology"/>
<gene>
    <name evidence="5" type="primary">glgX</name>
    <name evidence="5" type="ORF">DDR33_12185</name>
</gene>
<evidence type="ECO:0000313" key="6">
    <source>
        <dbReference type="Proteomes" id="UP000245647"/>
    </source>
</evidence>
<comment type="caution">
    <text evidence="5">The sequence shown here is derived from an EMBL/GenBank/DDBJ whole genome shotgun (WGS) entry which is preliminary data.</text>
</comment>
<evidence type="ECO:0000256" key="1">
    <source>
        <dbReference type="ARBA" id="ARBA00008061"/>
    </source>
</evidence>
<evidence type="ECO:0000259" key="4">
    <source>
        <dbReference type="SMART" id="SM00642"/>
    </source>
</evidence>
<keyword evidence="3" id="KW-0326">Glycosidase</keyword>
<dbReference type="SUPFAM" id="SSF51011">
    <property type="entry name" value="Glycosyl hydrolase domain"/>
    <property type="match status" value="1"/>
</dbReference>
<dbReference type="AlphaFoldDB" id="A0A2U2PG40"/>
<name>A0A2U2PG40_9SPHI</name>
<evidence type="ECO:0000256" key="2">
    <source>
        <dbReference type="ARBA" id="ARBA00022801"/>
    </source>
</evidence>
<dbReference type="Gene3D" id="3.20.20.80">
    <property type="entry name" value="Glycosidases"/>
    <property type="match status" value="1"/>
</dbReference>
<dbReference type="Pfam" id="PF00128">
    <property type="entry name" value="Alpha-amylase"/>
    <property type="match status" value="1"/>
</dbReference>
<dbReference type="InterPro" id="IPR004193">
    <property type="entry name" value="Glyco_hydro_13_N"/>
</dbReference>
<dbReference type="InterPro" id="IPR011837">
    <property type="entry name" value="Glycogen_debranch_GlgX"/>
</dbReference>
<dbReference type="InterPro" id="IPR013783">
    <property type="entry name" value="Ig-like_fold"/>
</dbReference>
<dbReference type="Proteomes" id="UP000245647">
    <property type="component" value="Unassembled WGS sequence"/>
</dbReference>
<dbReference type="OrthoDB" id="9761875at2"/>
<accession>A0A2U2PG40</accession>
<keyword evidence="6" id="KW-1185">Reference proteome</keyword>